<evidence type="ECO:0000313" key="2">
    <source>
        <dbReference type="EMBL" id="JAP15624.1"/>
    </source>
</evidence>
<dbReference type="InterPro" id="IPR040047">
    <property type="entry name" value="VPS50"/>
</dbReference>
<feature type="domain" description="Syndetin C-terminal" evidence="1">
    <location>
        <begin position="13"/>
        <end position="64"/>
    </location>
</feature>
<dbReference type="InterPro" id="IPR019514">
    <property type="entry name" value="Syndetin_C"/>
</dbReference>
<reference evidence="2" key="1">
    <citation type="submission" date="2015-12" db="EMBL/GenBank/DDBJ databases">
        <title>Gene expression during late stages of embryo sac development: a critical building block for successful pollen-pistil interactions.</title>
        <authorList>
            <person name="Liu Y."/>
            <person name="Joly V."/>
            <person name="Sabar M."/>
            <person name="Matton D.P."/>
        </authorList>
    </citation>
    <scope>NUCLEOTIDE SEQUENCE</scope>
</reference>
<dbReference type="Pfam" id="PF10474">
    <property type="entry name" value="Syndetin_C"/>
    <property type="match status" value="1"/>
</dbReference>
<accession>A0A0V0H5R4</accession>
<protein>
    <submittedName>
        <fullName evidence="2">Putative ovule protein</fullName>
    </submittedName>
</protein>
<dbReference type="EMBL" id="GEDG01024903">
    <property type="protein sequence ID" value="JAP15624.1"/>
    <property type="molecule type" value="Transcribed_RNA"/>
</dbReference>
<name>A0A0V0H5R4_SOLCH</name>
<proteinExistence type="predicted"/>
<dbReference type="GO" id="GO:0000149">
    <property type="term" value="F:SNARE binding"/>
    <property type="evidence" value="ECO:0007669"/>
    <property type="project" value="TreeGrafter"/>
</dbReference>
<dbReference type="PANTHER" id="PTHR13258">
    <property type="entry name" value="SYNDETIN"/>
    <property type="match status" value="1"/>
</dbReference>
<dbReference type="GO" id="GO:0032456">
    <property type="term" value="P:endocytic recycling"/>
    <property type="evidence" value="ECO:0007669"/>
    <property type="project" value="InterPro"/>
</dbReference>
<sequence>MVFQKQPLYLHEIGAYYLPETEFVHWSRAHPEYSKSQIVGLINLVSTMKGWKRKSRLEILEKIE</sequence>
<dbReference type="AlphaFoldDB" id="A0A0V0H5R4"/>
<dbReference type="GO" id="GO:1990745">
    <property type="term" value="C:EARP complex"/>
    <property type="evidence" value="ECO:0007669"/>
    <property type="project" value="InterPro"/>
</dbReference>
<dbReference type="GO" id="GO:0005829">
    <property type="term" value="C:cytosol"/>
    <property type="evidence" value="ECO:0007669"/>
    <property type="project" value="GOC"/>
</dbReference>
<organism evidence="2">
    <name type="scientific">Solanum chacoense</name>
    <name type="common">Chaco potato</name>
    <dbReference type="NCBI Taxonomy" id="4108"/>
    <lineage>
        <taxon>Eukaryota</taxon>
        <taxon>Viridiplantae</taxon>
        <taxon>Streptophyta</taxon>
        <taxon>Embryophyta</taxon>
        <taxon>Tracheophyta</taxon>
        <taxon>Spermatophyta</taxon>
        <taxon>Magnoliopsida</taxon>
        <taxon>eudicotyledons</taxon>
        <taxon>Gunneridae</taxon>
        <taxon>Pentapetalae</taxon>
        <taxon>asterids</taxon>
        <taxon>lamiids</taxon>
        <taxon>Solanales</taxon>
        <taxon>Solanaceae</taxon>
        <taxon>Solanoideae</taxon>
        <taxon>Solaneae</taxon>
        <taxon>Solanum</taxon>
    </lineage>
</organism>
<dbReference type="GO" id="GO:0042147">
    <property type="term" value="P:retrograde transport, endosome to Golgi"/>
    <property type="evidence" value="ECO:0007669"/>
    <property type="project" value="InterPro"/>
</dbReference>
<dbReference type="PANTHER" id="PTHR13258:SF0">
    <property type="entry name" value="SYNDETIN"/>
    <property type="match status" value="1"/>
</dbReference>
<evidence type="ECO:0000259" key="1">
    <source>
        <dbReference type="Pfam" id="PF10474"/>
    </source>
</evidence>